<evidence type="ECO:0000256" key="2">
    <source>
        <dbReference type="ARBA" id="ARBA00022723"/>
    </source>
</evidence>
<keyword evidence="3" id="KW-0547">Nucleotide-binding</keyword>
<dbReference type="AlphaFoldDB" id="A0A7C5MZN7"/>
<keyword evidence="5" id="KW-0067">ATP-binding</keyword>
<dbReference type="InterPro" id="IPR033708">
    <property type="entry name" value="Anticodon_Ile_BEm"/>
</dbReference>
<dbReference type="Pfam" id="PF08264">
    <property type="entry name" value="Anticodon_1"/>
    <property type="match status" value="1"/>
</dbReference>
<dbReference type="InterPro" id="IPR009080">
    <property type="entry name" value="tRNAsynth_Ia_anticodon-bd"/>
</dbReference>
<dbReference type="InterPro" id="IPR010663">
    <property type="entry name" value="Znf_FPG/IleRS"/>
</dbReference>
<dbReference type="Pfam" id="PF06827">
    <property type="entry name" value="zf-FPG_IleRS"/>
    <property type="match status" value="1"/>
</dbReference>
<dbReference type="GO" id="GO:0000049">
    <property type="term" value="F:tRNA binding"/>
    <property type="evidence" value="ECO:0007669"/>
    <property type="project" value="InterPro"/>
</dbReference>
<feature type="domain" description="Methionyl/Valyl/Leucyl/Isoleucyl-tRNA synthetase anticodon-binding" evidence="10">
    <location>
        <begin position="4"/>
        <end position="159"/>
    </location>
</feature>
<gene>
    <name evidence="11" type="primary">ileS</name>
    <name evidence="11" type="ORF">ENJ98_04030</name>
</gene>
<feature type="non-terminal residue" evidence="11">
    <location>
        <position position="1"/>
    </location>
</feature>
<dbReference type="CDD" id="cd07960">
    <property type="entry name" value="Anticodon_Ia_Ile_BEm"/>
    <property type="match status" value="1"/>
</dbReference>
<sequence length="255" mass="28823">VELDRWIVGEAQRLQEEVVQAYRDYNFHLIYQKVTQFCVVELGGFYLDVIKDRQYTCKTDSPARRSCQTAIHQIAEAMVRWLAPILSFTAQEAWEHLPGERDEFVFTQHWHRFPEAAVGGRLTEADWRRLLAARGEVSRVLEGMRKAGEIGSSLDAEVTLYCDGELRDSLAKLEDELRFALITSYAGLKPLAEAGGEAVETEVAGLKVAAAASAHPKCVRCWHHREDVGSHPDHPELCGRCVENVEGRGEERRFA</sequence>
<comment type="catalytic activity">
    <reaction evidence="8">
        <text>tRNA(Ile) + L-isoleucine + ATP = L-isoleucyl-tRNA(Ile) + AMP + diphosphate</text>
        <dbReference type="Rhea" id="RHEA:11060"/>
        <dbReference type="Rhea" id="RHEA-COMP:9666"/>
        <dbReference type="Rhea" id="RHEA-COMP:9695"/>
        <dbReference type="ChEBI" id="CHEBI:30616"/>
        <dbReference type="ChEBI" id="CHEBI:33019"/>
        <dbReference type="ChEBI" id="CHEBI:58045"/>
        <dbReference type="ChEBI" id="CHEBI:78442"/>
        <dbReference type="ChEBI" id="CHEBI:78528"/>
        <dbReference type="ChEBI" id="CHEBI:456215"/>
        <dbReference type="EC" id="6.1.1.5"/>
    </reaction>
</comment>
<dbReference type="GO" id="GO:0005524">
    <property type="term" value="F:ATP binding"/>
    <property type="evidence" value="ECO:0007669"/>
    <property type="project" value="UniProtKB-KW"/>
</dbReference>
<keyword evidence="1 11" id="KW-0436">Ligase</keyword>
<dbReference type="PANTHER" id="PTHR42765">
    <property type="entry name" value="SOLEUCYL-TRNA SYNTHETASE"/>
    <property type="match status" value="1"/>
</dbReference>
<evidence type="ECO:0000259" key="10">
    <source>
        <dbReference type="Pfam" id="PF08264"/>
    </source>
</evidence>
<evidence type="ECO:0000256" key="1">
    <source>
        <dbReference type="ARBA" id="ARBA00022598"/>
    </source>
</evidence>
<keyword evidence="6" id="KW-0648">Protein biosynthesis</keyword>
<evidence type="ECO:0000256" key="4">
    <source>
        <dbReference type="ARBA" id="ARBA00022833"/>
    </source>
</evidence>
<dbReference type="Gene3D" id="1.10.730.20">
    <property type="match status" value="1"/>
</dbReference>
<comment type="caution">
    <text evidence="11">The sequence shown here is derived from an EMBL/GenBank/DDBJ whole genome shotgun (WGS) entry which is preliminary data.</text>
</comment>
<keyword evidence="7" id="KW-0030">Aminoacyl-tRNA synthetase</keyword>
<accession>A0A7C5MZN7</accession>
<dbReference type="EC" id="6.1.1.5" evidence="11"/>
<evidence type="ECO:0000256" key="6">
    <source>
        <dbReference type="ARBA" id="ARBA00022917"/>
    </source>
</evidence>
<evidence type="ECO:0000256" key="5">
    <source>
        <dbReference type="ARBA" id="ARBA00022840"/>
    </source>
</evidence>
<name>A0A7C5MZN7_9GAMM</name>
<evidence type="ECO:0000256" key="3">
    <source>
        <dbReference type="ARBA" id="ARBA00022741"/>
    </source>
</evidence>
<dbReference type="PANTHER" id="PTHR42765:SF1">
    <property type="entry name" value="ISOLEUCINE--TRNA LIGASE, MITOCHONDRIAL"/>
    <property type="match status" value="1"/>
</dbReference>
<dbReference type="InterPro" id="IPR050081">
    <property type="entry name" value="Ile-tRNA_ligase"/>
</dbReference>
<reference evidence="11" key="1">
    <citation type="journal article" date="2020" name="mSystems">
        <title>Genome- and Community-Level Interaction Insights into Carbon Utilization and Element Cycling Functions of Hydrothermarchaeota in Hydrothermal Sediment.</title>
        <authorList>
            <person name="Zhou Z."/>
            <person name="Liu Y."/>
            <person name="Xu W."/>
            <person name="Pan J."/>
            <person name="Luo Z.H."/>
            <person name="Li M."/>
        </authorList>
    </citation>
    <scope>NUCLEOTIDE SEQUENCE [LARGE SCALE GENOMIC DNA]</scope>
    <source>
        <strain evidence="11">HyVt-535</strain>
    </source>
</reference>
<dbReference type="InterPro" id="IPR013155">
    <property type="entry name" value="M/V/L/I-tRNA-synth_anticd-bd"/>
</dbReference>
<dbReference type="SUPFAM" id="SSF47323">
    <property type="entry name" value="Anticodon-binding domain of a subclass of class I aminoacyl-tRNA synthetases"/>
    <property type="match status" value="1"/>
</dbReference>
<dbReference type="Proteomes" id="UP000886100">
    <property type="component" value="Unassembled WGS sequence"/>
</dbReference>
<dbReference type="GO" id="GO:0004822">
    <property type="term" value="F:isoleucine-tRNA ligase activity"/>
    <property type="evidence" value="ECO:0007669"/>
    <property type="project" value="UniProtKB-EC"/>
</dbReference>
<protein>
    <submittedName>
        <fullName evidence="11">Isoleucine--tRNA ligase</fullName>
        <ecNumber evidence="11">6.1.1.5</ecNumber>
    </submittedName>
</protein>
<evidence type="ECO:0000256" key="7">
    <source>
        <dbReference type="ARBA" id="ARBA00023146"/>
    </source>
</evidence>
<evidence type="ECO:0000259" key="9">
    <source>
        <dbReference type="Pfam" id="PF06827"/>
    </source>
</evidence>
<dbReference type="GO" id="GO:0005829">
    <property type="term" value="C:cytosol"/>
    <property type="evidence" value="ECO:0007669"/>
    <property type="project" value="TreeGrafter"/>
</dbReference>
<dbReference type="EMBL" id="DROM01000246">
    <property type="protein sequence ID" value="HHH13382.1"/>
    <property type="molecule type" value="Genomic_DNA"/>
</dbReference>
<organism evidence="11">
    <name type="scientific">Thiolapillus brandeum</name>
    <dbReference type="NCBI Taxonomy" id="1076588"/>
    <lineage>
        <taxon>Bacteria</taxon>
        <taxon>Pseudomonadati</taxon>
        <taxon>Pseudomonadota</taxon>
        <taxon>Gammaproteobacteria</taxon>
        <taxon>Chromatiales</taxon>
        <taxon>Sedimenticolaceae</taxon>
        <taxon>Thiolapillus</taxon>
    </lineage>
</organism>
<evidence type="ECO:0000313" key="11">
    <source>
        <dbReference type="EMBL" id="HHH13382.1"/>
    </source>
</evidence>
<feature type="domain" description="Zinc finger FPG/IleRS-type" evidence="9">
    <location>
        <begin position="217"/>
        <end position="243"/>
    </location>
</feature>
<keyword evidence="4" id="KW-0862">Zinc</keyword>
<keyword evidence="2" id="KW-0479">Metal-binding</keyword>
<proteinExistence type="predicted"/>
<dbReference type="GO" id="GO:0006428">
    <property type="term" value="P:isoleucyl-tRNA aminoacylation"/>
    <property type="evidence" value="ECO:0007669"/>
    <property type="project" value="TreeGrafter"/>
</dbReference>
<dbReference type="GO" id="GO:0046872">
    <property type="term" value="F:metal ion binding"/>
    <property type="evidence" value="ECO:0007669"/>
    <property type="project" value="UniProtKB-KW"/>
</dbReference>
<evidence type="ECO:0000256" key="8">
    <source>
        <dbReference type="ARBA" id="ARBA00048359"/>
    </source>
</evidence>